<evidence type="ECO:0000313" key="4">
    <source>
        <dbReference type="EMBL" id="KAJ8435981.1"/>
    </source>
</evidence>
<dbReference type="PANTHER" id="PTHR27005">
    <property type="entry name" value="WALL-ASSOCIATED RECEPTOR KINASE-LIKE 21"/>
    <property type="match status" value="1"/>
</dbReference>
<organism evidence="4 5">
    <name type="scientific">Carnegiea gigantea</name>
    <dbReference type="NCBI Taxonomy" id="171969"/>
    <lineage>
        <taxon>Eukaryota</taxon>
        <taxon>Viridiplantae</taxon>
        <taxon>Streptophyta</taxon>
        <taxon>Embryophyta</taxon>
        <taxon>Tracheophyta</taxon>
        <taxon>Spermatophyta</taxon>
        <taxon>Magnoliopsida</taxon>
        <taxon>eudicotyledons</taxon>
        <taxon>Gunneridae</taxon>
        <taxon>Pentapetalae</taxon>
        <taxon>Caryophyllales</taxon>
        <taxon>Cactineae</taxon>
        <taxon>Cactaceae</taxon>
        <taxon>Cactoideae</taxon>
        <taxon>Echinocereeae</taxon>
        <taxon>Carnegiea</taxon>
    </lineage>
</organism>
<reference evidence="4" key="1">
    <citation type="submission" date="2022-04" db="EMBL/GenBank/DDBJ databases">
        <title>Carnegiea gigantea Genome sequencing and assembly v2.</title>
        <authorList>
            <person name="Copetti D."/>
            <person name="Sanderson M.J."/>
            <person name="Burquez A."/>
            <person name="Wojciechowski M.F."/>
        </authorList>
    </citation>
    <scope>NUCLEOTIDE SEQUENCE</scope>
    <source>
        <strain evidence="4">SGP5-SGP5p</strain>
        <tissue evidence="4">Aerial part</tissue>
    </source>
</reference>
<dbReference type="Pfam" id="PF00069">
    <property type="entry name" value="Pkinase"/>
    <property type="match status" value="1"/>
</dbReference>
<dbReference type="SUPFAM" id="SSF56112">
    <property type="entry name" value="Protein kinase-like (PK-like)"/>
    <property type="match status" value="1"/>
</dbReference>
<dbReference type="OrthoDB" id="4062651at2759"/>
<dbReference type="PROSITE" id="PS50011">
    <property type="entry name" value="PROTEIN_KINASE_DOM"/>
    <property type="match status" value="1"/>
</dbReference>
<dbReference type="EMBL" id="JAKOGI010000372">
    <property type="protein sequence ID" value="KAJ8435981.1"/>
    <property type="molecule type" value="Genomic_DNA"/>
</dbReference>
<dbReference type="PANTHER" id="PTHR27005:SF521">
    <property type="entry name" value="WALL-ASSOCIATED RECEPTOR KINASE-LIKE 6"/>
    <property type="match status" value="1"/>
</dbReference>
<sequence>MDCFLYSLWRSEGPDIPSCHSYNLSGSLFLFSSKHNVLLASGCGGGVVMVDKDDHMVAGCAAVCINGTEVTKNCYDIGCCKTTIPFCLGYYGFKFLGLKGKAKYFARNGGLILKQQMTSEDSNVESIRIFTSDELERATDGYNQDRISGQGGQTTVYKGMLSDGKVIAINKSRIADESQLTVFINEIAMDTSYALASLHSSSWIPVFHRDIKSSNIGLDNKYGAKLSELGISKSVAIDQSHITTRGMGTFGYVHPEYFQSNQFTDKSDVYSFGVVLVELLTGQKAIRSAEDEERGLVSWFLSSMENSTWNSILDARVLRESVQEEAIVIANLATGCLNLDGRRTPTMKEVAVN</sequence>
<dbReference type="GO" id="GO:0005886">
    <property type="term" value="C:plasma membrane"/>
    <property type="evidence" value="ECO:0007669"/>
    <property type="project" value="TreeGrafter"/>
</dbReference>
<keyword evidence="1" id="KW-0547">Nucleotide-binding</keyword>
<gene>
    <name evidence="4" type="ORF">Cgig2_004238</name>
</gene>
<evidence type="ECO:0000256" key="2">
    <source>
        <dbReference type="ARBA" id="ARBA00022840"/>
    </source>
</evidence>
<name>A0A9Q1K3X2_9CARY</name>
<dbReference type="Gene3D" id="1.10.510.10">
    <property type="entry name" value="Transferase(Phosphotransferase) domain 1"/>
    <property type="match status" value="1"/>
</dbReference>
<dbReference type="Proteomes" id="UP001153076">
    <property type="component" value="Unassembled WGS sequence"/>
</dbReference>
<dbReference type="GO" id="GO:0004674">
    <property type="term" value="F:protein serine/threonine kinase activity"/>
    <property type="evidence" value="ECO:0007669"/>
    <property type="project" value="TreeGrafter"/>
</dbReference>
<dbReference type="SMART" id="SM00220">
    <property type="entry name" value="S_TKc"/>
    <property type="match status" value="1"/>
</dbReference>
<proteinExistence type="predicted"/>
<dbReference type="GO" id="GO:0005524">
    <property type="term" value="F:ATP binding"/>
    <property type="evidence" value="ECO:0007669"/>
    <property type="project" value="UniProtKB-KW"/>
</dbReference>
<dbReference type="InterPro" id="IPR045274">
    <property type="entry name" value="WAK-like"/>
</dbReference>
<feature type="domain" description="Protein kinase" evidence="3">
    <location>
        <begin position="33"/>
        <end position="353"/>
    </location>
</feature>
<protein>
    <recommendedName>
        <fullName evidence="3">Protein kinase domain-containing protein</fullName>
    </recommendedName>
</protein>
<evidence type="ECO:0000313" key="5">
    <source>
        <dbReference type="Proteomes" id="UP001153076"/>
    </source>
</evidence>
<dbReference type="GO" id="GO:0007166">
    <property type="term" value="P:cell surface receptor signaling pathway"/>
    <property type="evidence" value="ECO:0007669"/>
    <property type="project" value="InterPro"/>
</dbReference>
<dbReference type="InterPro" id="IPR000719">
    <property type="entry name" value="Prot_kinase_dom"/>
</dbReference>
<dbReference type="InterPro" id="IPR011009">
    <property type="entry name" value="Kinase-like_dom_sf"/>
</dbReference>
<dbReference type="AlphaFoldDB" id="A0A9Q1K3X2"/>
<evidence type="ECO:0000259" key="3">
    <source>
        <dbReference type="PROSITE" id="PS50011"/>
    </source>
</evidence>
<comment type="caution">
    <text evidence="4">The sequence shown here is derived from an EMBL/GenBank/DDBJ whole genome shotgun (WGS) entry which is preliminary data.</text>
</comment>
<keyword evidence="2" id="KW-0067">ATP-binding</keyword>
<evidence type="ECO:0000256" key="1">
    <source>
        <dbReference type="ARBA" id="ARBA00022741"/>
    </source>
</evidence>
<keyword evidence="5" id="KW-1185">Reference proteome</keyword>
<accession>A0A9Q1K3X2</accession>